<keyword evidence="3" id="KW-0813">Transport</keyword>
<feature type="transmembrane region" description="Helical" evidence="8">
    <location>
        <begin position="100"/>
        <end position="118"/>
    </location>
</feature>
<evidence type="ECO:0000313" key="10">
    <source>
        <dbReference type="Proteomes" id="UP000036503"/>
    </source>
</evidence>
<dbReference type="Proteomes" id="UP000036503">
    <property type="component" value="Unassembled WGS sequence"/>
</dbReference>
<keyword evidence="10" id="KW-1185">Reference proteome</keyword>
<dbReference type="InterPro" id="IPR004776">
    <property type="entry name" value="Mem_transp_PIN-like"/>
</dbReference>
<feature type="transmembrane region" description="Helical" evidence="8">
    <location>
        <begin position="6"/>
        <end position="25"/>
    </location>
</feature>
<name>A0A0J6ZQV1_9FIRM</name>
<evidence type="ECO:0000256" key="7">
    <source>
        <dbReference type="ARBA" id="ARBA00023136"/>
    </source>
</evidence>
<comment type="subcellular location">
    <subcellularLocation>
        <location evidence="1">Cell membrane</location>
        <topology evidence="1">Multi-pass membrane protein</topology>
    </subcellularLocation>
</comment>
<evidence type="ECO:0000256" key="6">
    <source>
        <dbReference type="ARBA" id="ARBA00022989"/>
    </source>
</evidence>
<evidence type="ECO:0000256" key="2">
    <source>
        <dbReference type="ARBA" id="ARBA00010145"/>
    </source>
</evidence>
<keyword evidence="6 8" id="KW-1133">Transmembrane helix</keyword>
<evidence type="ECO:0000256" key="4">
    <source>
        <dbReference type="ARBA" id="ARBA00022475"/>
    </source>
</evidence>
<feature type="transmembrane region" description="Helical" evidence="8">
    <location>
        <begin position="67"/>
        <end position="88"/>
    </location>
</feature>
<reference evidence="9 10" key="1">
    <citation type="submission" date="2015-06" db="EMBL/GenBank/DDBJ databases">
        <title>Draft genome sequence of beer spoilage bacterium Megasphaera cerevisiae type strain 20462.</title>
        <authorList>
            <person name="Kutumbaka K."/>
            <person name="Pasmowitz J."/>
            <person name="Mategko J."/>
            <person name="Reyes D."/>
            <person name="Friedrich A."/>
            <person name="Han S."/>
            <person name="Martens-Habbena W."/>
            <person name="Neal-McKinney J."/>
            <person name="Janagama H.K."/>
            <person name="Nadala C."/>
            <person name="Samadpour M."/>
        </authorList>
    </citation>
    <scope>NUCLEOTIDE SEQUENCE [LARGE SCALE GENOMIC DNA]</scope>
    <source>
        <strain evidence="9 10">DSM 20462</strain>
    </source>
</reference>
<dbReference type="InterPro" id="IPR038770">
    <property type="entry name" value="Na+/solute_symporter_sf"/>
</dbReference>
<feature type="transmembrane region" description="Helical" evidence="8">
    <location>
        <begin position="254"/>
        <end position="277"/>
    </location>
</feature>
<organism evidence="9 10">
    <name type="scientific">Megasphaera cerevisiae DSM 20462</name>
    <dbReference type="NCBI Taxonomy" id="1122219"/>
    <lineage>
        <taxon>Bacteria</taxon>
        <taxon>Bacillati</taxon>
        <taxon>Bacillota</taxon>
        <taxon>Negativicutes</taxon>
        <taxon>Veillonellales</taxon>
        <taxon>Veillonellaceae</taxon>
        <taxon>Megasphaera</taxon>
    </lineage>
</organism>
<dbReference type="Pfam" id="PF03547">
    <property type="entry name" value="Mem_trans"/>
    <property type="match status" value="2"/>
</dbReference>
<protein>
    <submittedName>
        <fullName evidence="9">Autotransporter</fullName>
    </submittedName>
</protein>
<evidence type="ECO:0000256" key="5">
    <source>
        <dbReference type="ARBA" id="ARBA00022692"/>
    </source>
</evidence>
<keyword evidence="7 8" id="KW-0472">Membrane</keyword>
<dbReference type="STRING" id="39029.BSR42_01760"/>
<dbReference type="PATRIC" id="fig|1122219.3.peg.2835"/>
<comment type="caution">
    <text evidence="9">The sequence shown here is derived from an EMBL/GenBank/DDBJ whole genome shotgun (WGS) entry which is preliminary data.</text>
</comment>
<feature type="transmembrane region" description="Helical" evidence="8">
    <location>
        <begin position="284"/>
        <end position="306"/>
    </location>
</feature>
<dbReference type="OrthoDB" id="9798064at2"/>
<keyword evidence="5 8" id="KW-0812">Transmembrane</keyword>
<evidence type="ECO:0000256" key="1">
    <source>
        <dbReference type="ARBA" id="ARBA00004651"/>
    </source>
</evidence>
<evidence type="ECO:0000256" key="3">
    <source>
        <dbReference type="ARBA" id="ARBA00022448"/>
    </source>
</evidence>
<dbReference type="PANTHER" id="PTHR36838:SF1">
    <property type="entry name" value="SLR1864 PROTEIN"/>
    <property type="match status" value="1"/>
</dbReference>
<feature type="transmembrane region" description="Helical" evidence="8">
    <location>
        <begin position="228"/>
        <end position="248"/>
    </location>
</feature>
<dbReference type="GO" id="GO:0055085">
    <property type="term" value="P:transmembrane transport"/>
    <property type="evidence" value="ECO:0007669"/>
    <property type="project" value="InterPro"/>
</dbReference>
<comment type="similarity">
    <text evidence="2">Belongs to the auxin efflux carrier (TC 2.A.69) family.</text>
</comment>
<sequence length="310" mass="34344">MAVSLVLLQEIIKLFLIMMMGFALIKWGKLTSSDGRALSVLLVYLILPCTIIHSFQLEASDQVQRGLLFSLGAAVAVHLIFILFTALLRPVLRLEAVERASLIYTNAGILVFPLITALLGPQYVIYPCAYMVVQLILLWTHGSHVLCEEGEVHFRSILYNINILAIFFGAVLFLFQIKLPVIIDDTMNIVGSTIGPIGMLITGMAIADKDLKEIFCKIRNYMPVFFRLIIYPIVLIAVFSGTHLVTYVSDGKNILMTIFIASITPTAAVVTSMAELYNQDPSYAAELCVLSTIFSIITMPVLLFVFNSVI</sequence>
<dbReference type="InParanoid" id="A0A0J6ZQV1"/>
<keyword evidence="4" id="KW-1003">Cell membrane</keyword>
<evidence type="ECO:0000313" key="9">
    <source>
        <dbReference type="EMBL" id="KMO87336.1"/>
    </source>
</evidence>
<dbReference type="GO" id="GO:0005886">
    <property type="term" value="C:plasma membrane"/>
    <property type="evidence" value="ECO:0007669"/>
    <property type="project" value="UniProtKB-SubCell"/>
</dbReference>
<dbReference type="AlphaFoldDB" id="A0A0J6ZQV1"/>
<proteinExistence type="inferred from homology"/>
<evidence type="ECO:0000256" key="8">
    <source>
        <dbReference type="SAM" id="Phobius"/>
    </source>
</evidence>
<feature type="transmembrane region" description="Helical" evidence="8">
    <location>
        <begin position="37"/>
        <end position="55"/>
    </location>
</feature>
<gene>
    <name evidence="9" type="ORF">AB840_03670</name>
</gene>
<feature type="transmembrane region" description="Helical" evidence="8">
    <location>
        <begin position="157"/>
        <end position="177"/>
    </location>
</feature>
<feature type="transmembrane region" description="Helical" evidence="8">
    <location>
        <begin position="189"/>
        <end position="207"/>
    </location>
</feature>
<accession>A0A0J6ZQV1</accession>
<dbReference type="EMBL" id="LEKT01000007">
    <property type="protein sequence ID" value="KMO87336.1"/>
    <property type="molecule type" value="Genomic_DNA"/>
</dbReference>
<dbReference type="PANTHER" id="PTHR36838">
    <property type="entry name" value="AUXIN EFFLUX CARRIER FAMILY PROTEIN"/>
    <property type="match status" value="1"/>
</dbReference>
<feature type="transmembrane region" description="Helical" evidence="8">
    <location>
        <begin position="124"/>
        <end position="145"/>
    </location>
</feature>
<dbReference type="Gene3D" id="1.20.1530.20">
    <property type="match status" value="1"/>
</dbReference>